<proteinExistence type="predicted"/>
<name>A0A6L7G9Q6_9RHOB</name>
<dbReference type="Proteomes" id="UP000477911">
    <property type="component" value="Unassembled WGS sequence"/>
</dbReference>
<accession>A0A6L7G9Q6</accession>
<dbReference type="RefSeq" id="WP_160896452.1">
    <property type="nucleotide sequence ID" value="NZ_WUMU01000026.1"/>
</dbReference>
<protein>
    <submittedName>
        <fullName evidence="1">Uncharacterized protein</fullName>
    </submittedName>
</protein>
<dbReference type="AlphaFoldDB" id="A0A6L7G9Q6"/>
<reference evidence="1 2" key="1">
    <citation type="submission" date="2019-12" db="EMBL/GenBank/DDBJ databases">
        <authorList>
            <person name="Li M."/>
        </authorList>
    </citation>
    <scope>NUCLEOTIDE SEQUENCE [LARGE SCALE GENOMIC DNA]</scope>
    <source>
        <strain evidence="1 2">GBMRC 2024</strain>
    </source>
</reference>
<evidence type="ECO:0000313" key="2">
    <source>
        <dbReference type="Proteomes" id="UP000477911"/>
    </source>
</evidence>
<comment type="caution">
    <text evidence="1">The sequence shown here is derived from an EMBL/GenBank/DDBJ whole genome shotgun (WGS) entry which is preliminary data.</text>
</comment>
<dbReference type="EMBL" id="WUMU01000026">
    <property type="protein sequence ID" value="MXN20327.1"/>
    <property type="molecule type" value="Genomic_DNA"/>
</dbReference>
<sequence>MTTPSDTLAIKRIIGARMDSDADGRLTGCRLEALTETGQVHIELSREESHRLLDLMQSARVDFG</sequence>
<organism evidence="1 2">
    <name type="scientific">Pseudooceanicola albus</name>
    <dbReference type="NCBI Taxonomy" id="2692189"/>
    <lineage>
        <taxon>Bacteria</taxon>
        <taxon>Pseudomonadati</taxon>
        <taxon>Pseudomonadota</taxon>
        <taxon>Alphaproteobacteria</taxon>
        <taxon>Rhodobacterales</taxon>
        <taxon>Paracoccaceae</taxon>
        <taxon>Pseudooceanicola</taxon>
    </lineage>
</organism>
<gene>
    <name evidence="1" type="ORF">GR170_21025</name>
</gene>
<evidence type="ECO:0000313" key="1">
    <source>
        <dbReference type="EMBL" id="MXN20327.1"/>
    </source>
</evidence>
<keyword evidence="2" id="KW-1185">Reference proteome</keyword>